<dbReference type="AlphaFoldDB" id="A0ABD3QC82"/>
<dbReference type="PROSITE" id="PS50089">
    <property type="entry name" value="ZF_RING_2"/>
    <property type="match status" value="1"/>
</dbReference>
<feature type="domain" description="RING-type" evidence="3">
    <location>
        <begin position="117"/>
        <end position="153"/>
    </location>
</feature>
<accession>A0ABD3QC82</accession>
<name>A0ABD3QC82_9STRA</name>
<dbReference type="SMART" id="SM00184">
    <property type="entry name" value="RING"/>
    <property type="match status" value="1"/>
</dbReference>
<dbReference type="GO" id="GO:0008270">
    <property type="term" value="F:zinc ion binding"/>
    <property type="evidence" value="ECO:0007669"/>
    <property type="project" value="UniProtKB-KW"/>
</dbReference>
<evidence type="ECO:0000313" key="5">
    <source>
        <dbReference type="Proteomes" id="UP001516023"/>
    </source>
</evidence>
<keyword evidence="1" id="KW-0863">Zinc-finger</keyword>
<evidence type="ECO:0000259" key="3">
    <source>
        <dbReference type="PROSITE" id="PS50089"/>
    </source>
</evidence>
<feature type="compositionally biased region" description="Pro residues" evidence="2">
    <location>
        <begin position="87"/>
        <end position="96"/>
    </location>
</feature>
<proteinExistence type="predicted"/>
<dbReference type="InterPro" id="IPR013083">
    <property type="entry name" value="Znf_RING/FYVE/PHD"/>
</dbReference>
<dbReference type="Gene3D" id="3.30.40.10">
    <property type="entry name" value="Zinc/RING finger domain, C3HC4 (zinc finger)"/>
    <property type="match status" value="1"/>
</dbReference>
<dbReference type="InterPro" id="IPR001841">
    <property type="entry name" value="Znf_RING"/>
</dbReference>
<feature type="region of interest" description="Disordered" evidence="2">
    <location>
        <begin position="77"/>
        <end position="105"/>
    </location>
</feature>
<dbReference type="EMBL" id="JABMIG020000068">
    <property type="protein sequence ID" value="KAL3795750.1"/>
    <property type="molecule type" value="Genomic_DNA"/>
</dbReference>
<keyword evidence="1" id="KW-0862">Zinc</keyword>
<comment type="caution">
    <text evidence="4">The sequence shown here is derived from an EMBL/GenBank/DDBJ whole genome shotgun (WGS) entry which is preliminary data.</text>
</comment>
<organism evidence="4 5">
    <name type="scientific">Cyclotella cryptica</name>
    <dbReference type="NCBI Taxonomy" id="29204"/>
    <lineage>
        <taxon>Eukaryota</taxon>
        <taxon>Sar</taxon>
        <taxon>Stramenopiles</taxon>
        <taxon>Ochrophyta</taxon>
        <taxon>Bacillariophyta</taxon>
        <taxon>Coscinodiscophyceae</taxon>
        <taxon>Thalassiosirophycidae</taxon>
        <taxon>Stephanodiscales</taxon>
        <taxon>Stephanodiscaceae</taxon>
        <taxon>Cyclotella</taxon>
    </lineage>
</organism>
<reference evidence="4 5" key="1">
    <citation type="journal article" date="2020" name="G3 (Bethesda)">
        <title>Improved Reference Genome for Cyclotella cryptica CCMP332, a Model for Cell Wall Morphogenesis, Salinity Adaptation, and Lipid Production in Diatoms (Bacillariophyta).</title>
        <authorList>
            <person name="Roberts W.R."/>
            <person name="Downey K.M."/>
            <person name="Ruck E.C."/>
            <person name="Traller J.C."/>
            <person name="Alverson A.J."/>
        </authorList>
    </citation>
    <scope>NUCLEOTIDE SEQUENCE [LARGE SCALE GENOMIC DNA]</scope>
    <source>
        <strain evidence="4 5">CCMP332</strain>
    </source>
</reference>
<dbReference type="Pfam" id="PF13920">
    <property type="entry name" value="zf-C3HC4_3"/>
    <property type="match status" value="1"/>
</dbReference>
<evidence type="ECO:0000256" key="2">
    <source>
        <dbReference type="SAM" id="MobiDB-lite"/>
    </source>
</evidence>
<evidence type="ECO:0000256" key="1">
    <source>
        <dbReference type="PROSITE-ProRule" id="PRU00175"/>
    </source>
</evidence>
<keyword evidence="1" id="KW-0479">Metal-binding</keyword>
<sequence>MRKDPSQHYVHIDGIAVSEPIGLKIPLQDGSIISLWGQTGFAYLVKILCDNQDDQEAKPNNHNVNVKCQHDKVSNQSTCQKRRADSPPSPPNSPKKPTPHQDIRRRGHQLMVGEQTCSLCMDILIRSTFAYPCGHAFCAECTGKCCNVCPTCRGHVQGWMPARSFDTIIWATALQGCLDPEDAKSYLQRRKESGEEEPTIHEKECILGKAAQKENGGENGYYLPSPSPCYPTPLNSTTLLPPLFSGAVNPAFHSCPTSWTVNSGSYLPNSRSGTSAEDAICLDSP</sequence>
<evidence type="ECO:0000313" key="4">
    <source>
        <dbReference type="EMBL" id="KAL3795750.1"/>
    </source>
</evidence>
<dbReference type="Proteomes" id="UP001516023">
    <property type="component" value="Unassembled WGS sequence"/>
</dbReference>
<gene>
    <name evidence="4" type="ORF">HJC23_008237</name>
</gene>
<keyword evidence="5" id="KW-1185">Reference proteome</keyword>
<dbReference type="SUPFAM" id="SSF57850">
    <property type="entry name" value="RING/U-box"/>
    <property type="match status" value="1"/>
</dbReference>
<protein>
    <recommendedName>
        <fullName evidence="3">RING-type domain-containing protein</fullName>
    </recommendedName>
</protein>